<keyword evidence="6 8" id="KW-0539">Nucleus</keyword>
<keyword evidence="3" id="KW-0479">Metal-binding</keyword>
<evidence type="ECO:0000256" key="2">
    <source>
        <dbReference type="ARBA" id="ARBA00010024"/>
    </source>
</evidence>
<dbReference type="InterPro" id="IPR052453">
    <property type="entry name" value="CONSTANS-like_ZF"/>
</dbReference>
<comment type="similarity">
    <text evidence="2">Belongs to the CONSTANS family.</text>
</comment>
<dbReference type="InterPro" id="IPR010402">
    <property type="entry name" value="CCT_domain"/>
</dbReference>
<feature type="compositionally biased region" description="Low complexity" evidence="9">
    <location>
        <begin position="438"/>
        <end position="452"/>
    </location>
</feature>
<feature type="domain" description="B box-type" evidence="10">
    <location>
        <begin position="14"/>
        <end position="61"/>
    </location>
</feature>
<dbReference type="PANTHER" id="PTHR31874">
    <property type="entry name" value="CCT MOTIF FAMILY PROTEIN, EXPRESSED"/>
    <property type="match status" value="1"/>
</dbReference>
<dbReference type="PROSITE" id="PS50119">
    <property type="entry name" value="ZF_BBOX"/>
    <property type="match status" value="1"/>
</dbReference>
<comment type="caution">
    <text evidence="12">The sequence shown here is derived from an EMBL/GenBank/DDBJ whole genome shotgun (WGS) entry which is preliminary data.</text>
</comment>
<dbReference type="InterPro" id="IPR000315">
    <property type="entry name" value="Znf_B-box"/>
</dbReference>
<evidence type="ECO:0000256" key="9">
    <source>
        <dbReference type="SAM" id="MobiDB-lite"/>
    </source>
</evidence>
<evidence type="ECO:0000256" key="5">
    <source>
        <dbReference type="ARBA" id="ARBA00022833"/>
    </source>
</evidence>
<evidence type="ECO:0000256" key="3">
    <source>
        <dbReference type="ARBA" id="ARBA00022723"/>
    </source>
</evidence>
<protein>
    <submittedName>
        <fullName evidence="12">Uncharacterized protein</fullName>
    </submittedName>
</protein>
<feature type="domain" description="CCT" evidence="11">
    <location>
        <begin position="367"/>
        <end position="409"/>
    </location>
</feature>
<dbReference type="CDD" id="cd19821">
    <property type="entry name" value="Bbox1_BBX-like"/>
    <property type="match status" value="1"/>
</dbReference>
<dbReference type="EMBL" id="CAKMRJ010005634">
    <property type="protein sequence ID" value="CAH1448033.1"/>
    <property type="molecule type" value="Genomic_DNA"/>
</dbReference>
<evidence type="ECO:0000256" key="7">
    <source>
        <dbReference type="PROSITE-ProRule" id="PRU00024"/>
    </source>
</evidence>
<dbReference type="SMART" id="SM00336">
    <property type="entry name" value="BBOX"/>
    <property type="match status" value="1"/>
</dbReference>
<evidence type="ECO:0000256" key="1">
    <source>
        <dbReference type="ARBA" id="ARBA00004123"/>
    </source>
</evidence>
<proteinExistence type="inferred from homology"/>
<dbReference type="GO" id="GO:0006355">
    <property type="term" value="P:regulation of DNA-templated transcription"/>
    <property type="evidence" value="ECO:0007669"/>
    <property type="project" value="TreeGrafter"/>
</dbReference>
<evidence type="ECO:0000259" key="10">
    <source>
        <dbReference type="PROSITE" id="PS50119"/>
    </source>
</evidence>
<comment type="subcellular location">
    <subcellularLocation>
        <location evidence="1 8">Nucleus</location>
    </subcellularLocation>
</comment>
<feature type="region of interest" description="Disordered" evidence="9">
    <location>
        <begin position="426"/>
        <end position="452"/>
    </location>
</feature>
<sequence length="452" mass="50899">MIAGKETANAVGGKTARACDSCVRKRAKWYCAADDAFLCQSCDASVHSANQLAGRHERVLLETASSKLFGSGIASPEPTWHQGLTRRARTPRLRTKSSLKLDRKSDVVNSSAPLVPEIGVLDPSSLDEEEEEEELLYRVPVFDPFETELFNTSDEIGRSLTFVVENKLEETCDLDDLQGFDLPTDDMELLEFAADVESLLGKGYDDTSCRIEELGLTNYDFKDEDNTNIIIGTCFDENRVKVEDDEREAILGFDLDTTRETLDWDFGHESTMMIKEEEKKVVVGVKEHMMMVSNDECKEAMVRKSSITLRLNYDEVISAWADQGSPWTNGTRPELNLDGCWPDFMGLQWMGNNTPLCGGLGGSDGGREARVSRYKEKRRTRLFSKKIRYEVRKLNAEKRPRMKGSISPHVVFLFINVFIYEYTTSLHHQPPPPPPPTTTATTTTTSTTNHHQ</sequence>
<dbReference type="GO" id="GO:0008270">
    <property type="term" value="F:zinc ion binding"/>
    <property type="evidence" value="ECO:0007669"/>
    <property type="project" value="UniProtKB-KW"/>
</dbReference>
<dbReference type="PANTHER" id="PTHR31874:SF55">
    <property type="entry name" value="ZINC FINGER PROTEIN CONSTANS-LIKE 7"/>
    <property type="match status" value="1"/>
</dbReference>
<evidence type="ECO:0000256" key="4">
    <source>
        <dbReference type="ARBA" id="ARBA00022771"/>
    </source>
</evidence>
<keyword evidence="4 7" id="KW-0863">Zinc-finger</keyword>
<evidence type="ECO:0000313" key="12">
    <source>
        <dbReference type="EMBL" id="CAH1448033.1"/>
    </source>
</evidence>
<dbReference type="PROSITE" id="PS51017">
    <property type="entry name" value="CCT"/>
    <property type="match status" value="1"/>
</dbReference>
<evidence type="ECO:0000256" key="6">
    <source>
        <dbReference type="ARBA" id="ARBA00023242"/>
    </source>
</evidence>
<dbReference type="Proteomes" id="UP001157418">
    <property type="component" value="Unassembled WGS sequence"/>
</dbReference>
<evidence type="ECO:0000256" key="8">
    <source>
        <dbReference type="PROSITE-ProRule" id="PRU00357"/>
    </source>
</evidence>
<organism evidence="12 13">
    <name type="scientific">Lactuca virosa</name>
    <dbReference type="NCBI Taxonomy" id="75947"/>
    <lineage>
        <taxon>Eukaryota</taxon>
        <taxon>Viridiplantae</taxon>
        <taxon>Streptophyta</taxon>
        <taxon>Embryophyta</taxon>
        <taxon>Tracheophyta</taxon>
        <taxon>Spermatophyta</taxon>
        <taxon>Magnoliopsida</taxon>
        <taxon>eudicotyledons</taxon>
        <taxon>Gunneridae</taxon>
        <taxon>Pentapetalae</taxon>
        <taxon>asterids</taxon>
        <taxon>campanulids</taxon>
        <taxon>Asterales</taxon>
        <taxon>Asteraceae</taxon>
        <taxon>Cichorioideae</taxon>
        <taxon>Cichorieae</taxon>
        <taxon>Lactucinae</taxon>
        <taxon>Lactuca</taxon>
    </lineage>
</organism>
<keyword evidence="13" id="KW-1185">Reference proteome</keyword>
<dbReference type="Pfam" id="PF00643">
    <property type="entry name" value="zf-B_box"/>
    <property type="match status" value="1"/>
</dbReference>
<keyword evidence="5" id="KW-0862">Zinc</keyword>
<name>A0AAU9PDM7_9ASTR</name>
<dbReference type="InterPro" id="IPR049808">
    <property type="entry name" value="CONSTANS-like_Bbox1"/>
</dbReference>
<evidence type="ECO:0000259" key="11">
    <source>
        <dbReference type="PROSITE" id="PS51017"/>
    </source>
</evidence>
<dbReference type="GO" id="GO:0005634">
    <property type="term" value="C:nucleus"/>
    <property type="evidence" value="ECO:0007669"/>
    <property type="project" value="UniProtKB-SubCell"/>
</dbReference>
<accession>A0AAU9PDM7</accession>
<gene>
    <name evidence="12" type="ORF">LVIROSA_LOCUS33602</name>
</gene>
<dbReference type="AlphaFoldDB" id="A0AAU9PDM7"/>
<reference evidence="12 13" key="1">
    <citation type="submission" date="2022-01" db="EMBL/GenBank/DDBJ databases">
        <authorList>
            <person name="Xiong W."/>
            <person name="Schranz E."/>
        </authorList>
    </citation>
    <scope>NUCLEOTIDE SEQUENCE [LARGE SCALE GENOMIC DNA]</scope>
</reference>
<evidence type="ECO:0000313" key="13">
    <source>
        <dbReference type="Proteomes" id="UP001157418"/>
    </source>
</evidence>
<dbReference type="Pfam" id="PF06203">
    <property type="entry name" value="CCT"/>
    <property type="match status" value="1"/>
</dbReference>